<dbReference type="Gene3D" id="1.10.150.20">
    <property type="entry name" value="5' to 3' exonuclease, C-terminal subdomain"/>
    <property type="match status" value="1"/>
</dbReference>
<dbReference type="GO" id="GO:0003684">
    <property type="term" value="F:damaged DNA binding"/>
    <property type="evidence" value="ECO:0007669"/>
    <property type="project" value="InterPro"/>
</dbReference>
<evidence type="ECO:0000313" key="8">
    <source>
        <dbReference type="EMBL" id="OZG51918.1"/>
    </source>
</evidence>
<dbReference type="InterPro" id="IPR050116">
    <property type="entry name" value="DNA_polymerase-Y"/>
</dbReference>
<dbReference type="AlphaFoldDB" id="A0A261EYJ9"/>
<evidence type="ECO:0000256" key="4">
    <source>
        <dbReference type="ARBA" id="ARBA00023204"/>
    </source>
</evidence>
<dbReference type="PROSITE" id="PS50173">
    <property type="entry name" value="UMUC"/>
    <property type="match status" value="1"/>
</dbReference>
<dbReference type="Pfam" id="PF13438">
    <property type="entry name" value="DUF4113"/>
    <property type="match status" value="1"/>
</dbReference>
<dbReference type="SUPFAM" id="SSF56672">
    <property type="entry name" value="DNA/RNA polymerases"/>
    <property type="match status" value="1"/>
</dbReference>
<keyword evidence="3" id="KW-0741">SOS mutagenesis</keyword>
<dbReference type="Gene3D" id="3.40.1170.60">
    <property type="match status" value="1"/>
</dbReference>
<evidence type="ECO:0000256" key="5">
    <source>
        <dbReference type="ARBA" id="ARBA00023236"/>
    </source>
</evidence>
<dbReference type="InterPro" id="IPR025188">
    <property type="entry name" value="DUF4113"/>
</dbReference>
<comment type="caution">
    <text evidence="8">The sequence shown here is derived from an EMBL/GenBank/DDBJ whole genome shotgun (WGS) entry which is preliminary data.</text>
</comment>
<proteinExistence type="inferred from homology"/>
<evidence type="ECO:0000256" key="2">
    <source>
        <dbReference type="ARBA" id="ARBA00022763"/>
    </source>
</evidence>
<dbReference type="InterPro" id="IPR001126">
    <property type="entry name" value="UmuC"/>
</dbReference>
<reference evidence="8 9" key="1">
    <citation type="journal article" date="2017" name="BMC Genomics">
        <title>Comparative genomic and phylogenomic analyses of the Bifidobacteriaceae family.</title>
        <authorList>
            <person name="Lugli G.A."/>
            <person name="Milani C."/>
            <person name="Turroni F."/>
            <person name="Duranti S."/>
            <person name="Mancabelli L."/>
            <person name="Mangifesta M."/>
            <person name="Ferrario C."/>
            <person name="Modesto M."/>
            <person name="Mattarelli P."/>
            <person name="Jiri K."/>
            <person name="van Sinderen D."/>
            <person name="Ventura M."/>
        </authorList>
    </citation>
    <scope>NUCLEOTIDE SEQUENCE [LARGE SCALE GENOMIC DNA]</scope>
    <source>
        <strain evidence="8 9">DSM 24744</strain>
    </source>
</reference>
<keyword evidence="4" id="KW-0234">DNA repair</keyword>
<accession>A0A261EYJ9</accession>
<dbReference type="InterPro" id="IPR043128">
    <property type="entry name" value="Rev_trsase/Diguanyl_cyclase"/>
</dbReference>
<evidence type="ECO:0000313" key="9">
    <source>
        <dbReference type="Proteomes" id="UP000216454"/>
    </source>
</evidence>
<protein>
    <submittedName>
        <fullName evidence="8">ImpB</fullName>
    </submittedName>
</protein>
<dbReference type="Pfam" id="PF11799">
    <property type="entry name" value="IMS_C"/>
    <property type="match status" value="1"/>
</dbReference>
<evidence type="ECO:0000259" key="7">
    <source>
        <dbReference type="PROSITE" id="PS50173"/>
    </source>
</evidence>
<dbReference type="GO" id="GO:0042276">
    <property type="term" value="P:error-prone translesion synthesis"/>
    <property type="evidence" value="ECO:0007669"/>
    <property type="project" value="TreeGrafter"/>
</dbReference>
<dbReference type="GO" id="GO:0009432">
    <property type="term" value="P:SOS response"/>
    <property type="evidence" value="ECO:0007669"/>
    <property type="project" value="UniProtKB-KW"/>
</dbReference>
<comment type="function">
    <text evidence="6">Poorly processive, error-prone DNA polymerase involved in untargeted mutagenesis. Copies undamaged DNA at stalled replication forks, which arise in vivo from mismatched or misaligned primer ends. These misaligned primers can be extended by PolIV. Exhibits no 3'-5' exonuclease (proofreading) activity. May be involved in translesional synthesis, in conjunction with the beta clamp from PolIII.</text>
</comment>
<dbReference type="PANTHER" id="PTHR11076:SF34">
    <property type="entry name" value="PROTEIN UMUC"/>
    <property type="match status" value="1"/>
</dbReference>
<dbReference type="GO" id="GO:0005829">
    <property type="term" value="C:cytosol"/>
    <property type="evidence" value="ECO:0007669"/>
    <property type="project" value="TreeGrafter"/>
</dbReference>
<sequence length="520" mass="56918">MRETPMTSLTTTGMGCDDDRERAAIRCTAIHRTVAHRTAAYQTADHQTVTGSGETAVVLADANSFFASCECVFDPSLAERPVVVLSNNDGCVVARSAQAKAMGIPEGVPWFKIREWACDHGVVARSSNYELYASLSARMMSVMRRFFAHQEVYSIDECFLSQQEPLRSECNSKADMPAVGTESLDETGAMRAASPSSLESLTQRCLRMRTAVLQGVGIPVSVGIAPTKTLAKITNHWVKKHDARHGVDSWDELLAHLDHDPLRDVSVADVWGIGRRLAPRLMSHGILTAADLRDADPAAIRRQYSVLVEQTVLELRGIKCISDAPDAARGRRTSQIMCSRMFSHAITDEATMRQAVAVYAQKATQRLMRQRSLCCEVSVFCGTGPTDDDGTGRMMVHGCATLPDPTDDALLICQGAYEALRSCMIPGLRYVRAGVMLSGLMQADDYQPLDGFKAKRDTGLSDAMARINKRFGSAHVGIGYGGVRGKGRWNEDTGATWSMKRAMMSPRCTTRWDEMAVVHA</sequence>
<dbReference type="RefSeq" id="WP_244569124.1">
    <property type="nucleotide sequence ID" value="NZ_MWWQ01000006.1"/>
</dbReference>
<dbReference type="EMBL" id="MWWQ01000006">
    <property type="protein sequence ID" value="OZG51918.1"/>
    <property type="molecule type" value="Genomic_DNA"/>
</dbReference>
<dbReference type="InterPro" id="IPR017961">
    <property type="entry name" value="DNA_pol_Y-fam_little_finger"/>
</dbReference>
<dbReference type="InterPro" id="IPR043502">
    <property type="entry name" value="DNA/RNA_pol_sf"/>
</dbReference>
<evidence type="ECO:0000256" key="1">
    <source>
        <dbReference type="ARBA" id="ARBA00010945"/>
    </source>
</evidence>
<keyword evidence="2" id="KW-0227">DNA damage</keyword>
<feature type="domain" description="UmuC" evidence="7">
    <location>
        <begin position="57"/>
        <end position="274"/>
    </location>
</feature>
<gene>
    <name evidence="8" type="ORF">PSSU_0701</name>
</gene>
<keyword evidence="5" id="KW-0742">SOS response</keyword>
<dbReference type="Pfam" id="PF00817">
    <property type="entry name" value="IMS"/>
    <property type="match status" value="1"/>
</dbReference>
<dbReference type="PANTHER" id="PTHR11076">
    <property type="entry name" value="DNA REPAIR POLYMERASE UMUC / TRANSFERASE FAMILY MEMBER"/>
    <property type="match status" value="1"/>
</dbReference>
<name>A0A261EYJ9_9BIFI</name>
<evidence type="ECO:0000256" key="3">
    <source>
        <dbReference type="ARBA" id="ARBA00023199"/>
    </source>
</evidence>
<dbReference type="GO" id="GO:0003887">
    <property type="term" value="F:DNA-directed DNA polymerase activity"/>
    <property type="evidence" value="ECO:0007669"/>
    <property type="project" value="TreeGrafter"/>
</dbReference>
<organism evidence="8 9">
    <name type="scientific">Pseudoscardovia suis</name>
    <dbReference type="NCBI Taxonomy" id="987063"/>
    <lineage>
        <taxon>Bacteria</taxon>
        <taxon>Bacillati</taxon>
        <taxon>Actinomycetota</taxon>
        <taxon>Actinomycetes</taxon>
        <taxon>Bifidobacteriales</taxon>
        <taxon>Bifidobacteriaceae</taxon>
        <taxon>Pseudoscardovia</taxon>
    </lineage>
</organism>
<dbReference type="Gene3D" id="3.30.70.270">
    <property type="match status" value="1"/>
</dbReference>
<dbReference type="CDD" id="cd01700">
    <property type="entry name" value="PolY_Pol_V_umuC"/>
    <property type="match status" value="1"/>
</dbReference>
<dbReference type="GO" id="GO:0006281">
    <property type="term" value="P:DNA repair"/>
    <property type="evidence" value="ECO:0007669"/>
    <property type="project" value="UniProtKB-KW"/>
</dbReference>
<keyword evidence="9" id="KW-1185">Reference proteome</keyword>
<dbReference type="PROSITE" id="PS51257">
    <property type="entry name" value="PROKAR_LIPOPROTEIN"/>
    <property type="match status" value="1"/>
</dbReference>
<dbReference type="Proteomes" id="UP000216454">
    <property type="component" value="Unassembled WGS sequence"/>
</dbReference>
<evidence type="ECO:0000256" key="6">
    <source>
        <dbReference type="ARBA" id="ARBA00025589"/>
    </source>
</evidence>
<comment type="similarity">
    <text evidence="1">Belongs to the DNA polymerase type-Y family.</text>
</comment>